<evidence type="ECO:0000256" key="6">
    <source>
        <dbReference type="ARBA" id="ARBA00022741"/>
    </source>
</evidence>
<dbReference type="InterPro" id="IPR039657">
    <property type="entry name" value="Dimethylallyltransferase"/>
</dbReference>
<dbReference type="Gene3D" id="3.40.50.300">
    <property type="entry name" value="P-loop containing nucleotide triphosphate hydrolases"/>
    <property type="match status" value="1"/>
</dbReference>
<dbReference type="PANTHER" id="PTHR11088">
    <property type="entry name" value="TRNA DIMETHYLALLYLTRANSFERASE"/>
    <property type="match status" value="1"/>
</dbReference>
<keyword evidence="7 10" id="KW-0067">ATP-binding</keyword>
<dbReference type="Gene3D" id="1.10.20.140">
    <property type="match status" value="1"/>
</dbReference>
<organism evidence="14 15">
    <name type="scientific">Candidatus Fervidibacter sacchari</name>
    <dbReference type="NCBI Taxonomy" id="1448929"/>
    <lineage>
        <taxon>Bacteria</taxon>
        <taxon>Candidatus Fervidibacterota</taxon>
        <taxon>Candidatus Fervidibacter</taxon>
    </lineage>
</organism>
<evidence type="ECO:0000256" key="11">
    <source>
        <dbReference type="RuleBase" id="RU003783"/>
    </source>
</evidence>
<comment type="similarity">
    <text evidence="3 10 13">Belongs to the IPP transferase family.</text>
</comment>
<dbReference type="Proteomes" id="UP001204798">
    <property type="component" value="Unassembled WGS sequence"/>
</dbReference>
<dbReference type="RefSeq" id="WP_018195819.1">
    <property type="nucleotide sequence ID" value="NZ_JANUCP010000001.1"/>
</dbReference>
<dbReference type="InterPro" id="IPR027417">
    <property type="entry name" value="P-loop_NTPase"/>
</dbReference>
<evidence type="ECO:0000256" key="13">
    <source>
        <dbReference type="RuleBase" id="RU003785"/>
    </source>
</evidence>
<feature type="region of interest" description="Interaction with substrate tRNA" evidence="10">
    <location>
        <begin position="36"/>
        <end position="39"/>
    </location>
</feature>
<keyword evidence="6 10" id="KW-0547">Nucleotide-binding</keyword>
<evidence type="ECO:0000256" key="7">
    <source>
        <dbReference type="ARBA" id="ARBA00022840"/>
    </source>
</evidence>
<feature type="binding site" evidence="10">
    <location>
        <begin position="13"/>
        <end position="18"/>
    </location>
    <ligand>
        <name>substrate</name>
    </ligand>
</feature>
<protein>
    <recommendedName>
        <fullName evidence="10">tRNA dimethylallyltransferase</fullName>
        <ecNumber evidence="10">2.5.1.75</ecNumber>
    </recommendedName>
    <alternativeName>
        <fullName evidence="10">Dimethylallyl diphosphate:tRNA dimethylallyltransferase</fullName>
        <shortName evidence="10">DMAPP:tRNA dimethylallyltransferase</shortName>
        <shortName evidence="10">DMATase</shortName>
    </alternativeName>
    <alternativeName>
        <fullName evidence="10">Isopentenyl-diphosphate:tRNA isopentenyltransferase</fullName>
        <shortName evidence="10">IPP transferase</shortName>
        <shortName evidence="10">IPPT</shortName>
        <shortName evidence="10">IPTase</shortName>
    </alternativeName>
</protein>
<dbReference type="GO" id="GO:0052381">
    <property type="term" value="F:tRNA dimethylallyltransferase activity"/>
    <property type="evidence" value="ECO:0007669"/>
    <property type="project" value="UniProtKB-EC"/>
</dbReference>
<evidence type="ECO:0000256" key="9">
    <source>
        <dbReference type="ARBA" id="ARBA00049563"/>
    </source>
</evidence>
<evidence type="ECO:0000256" key="1">
    <source>
        <dbReference type="ARBA" id="ARBA00001946"/>
    </source>
</evidence>
<comment type="catalytic activity">
    <reaction evidence="9 10 11">
        <text>adenosine(37) in tRNA + dimethylallyl diphosphate = N(6)-dimethylallyladenosine(37) in tRNA + diphosphate</text>
        <dbReference type="Rhea" id="RHEA:26482"/>
        <dbReference type="Rhea" id="RHEA-COMP:10162"/>
        <dbReference type="Rhea" id="RHEA-COMP:10375"/>
        <dbReference type="ChEBI" id="CHEBI:33019"/>
        <dbReference type="ChEBI" id="CHEBI:57623"/>
        <dbReference type="ChEBI" id="CHEBI:74411"/>
        <dbReference type="ChEBI" id="CHEBI:74415"/>
        <dbReference type="EC" id="2.5.1.75"/>
    </reaction>
</comment>
<gene>
    <name evidence="10" type="primary">miaA</name>
    <name evidence="14" type="ORF">M2350_000077</name>
</gene>
<comment type="caution">
    <text evidence="14">The sequence shown here is derived from an EMBL/GenBank/DDBJ whole genome shotgun (WGS) entry which is preliminary data.</text>
</comment>
<keyword evidence="4 10" id="KW-0808">Transferase</keyword>
<evidence type="ECO:0000256" key="12">
    <source>
        <dbReference type="RuleBase" id="RU003784"/>
    </source>
</evidence>
<dbReference type="SUPFAM" id="SSF52540">
    <property type="entry name" value="P-loop containing nucleoside triphosphate hydrolases"/>
    <property type="match status" value="2"/>
</dbReference>
<evidence type="ECO:0000256" key="4">
    <source>
        <dbReference type="ARBA" id="ARBA00022679"/>
    </source>
</evidence>
<evidence type="ECO:0000313" key="14">
    <source>
        <dbReference type="EMBL" id="MCS3917680.1"/>
    </source>
</evidence>
<dbReference type="PANTHER" id="PTHR11088:SF60">
    <property type="entry name" value="TRNA DIMETHYLALLYLTRANSFERASE"/>
    <property type="match status" value="1"/>
</dbReference>
<dbReference type="NCBIfam" id="TIGR00174">
    <property type="entry name" value="miaA"/>
    <property type="match status" value="1"/>
</dbReference>
<evidence type="ECO:0000256" key="5">
    <source>
        <dbReference type="ARBA" id="ARBA00022694"/>
    </source>
</evidence>
<proteinExistence type="inferred from homology"/>
<feature type="site" description="Interaction with substrate tRNA" evidence="10">
    <location>
        <position position="125"/>
    </location>
</feature>
<feature type="binding site" evidence="10">
    <location>
        <begin position="11"/>
        <end position="18"/>
    </location>
    <ligand>
        <name>ATP</name>
        <dbReference type="ChEBI" id="CHEBI:30616"/>
    </ligand>
</feature>
<evidence type="ECO:0000256" key="8">
    <source>
        <dbReference type="ARBA" id="ARBA00022842"/>
    </source>
</evidence>
<keyword evidence="5 10" id="KW-0819">tRNA processing</keyword>
<dbReference type="EC" id="2.5.1.75" evidence="10"/>
<sequence>MAHPPLIVLLGPTAVGKTDVSILVAEAVGAEIVSCDSVAVYRYMDIGSAKPTPEQRAKVPHHLIDVVNPDEPYNVAMYVPDAERAIKGIWERGKVAMVVGGTSLYLSALLENFDLPIAPPNEEIRKRLYELARQEGAEALHRRLKGIDPQAAQRIHPHDLVRIVRALEVYEQTGKPISAFWHGAFEAPKLRRYPNALVFGLICERRELFRRIESRMHKLLKQGWLDEIRNLLDMGYSPELKSMRSLGYREFTQVVLGNWTLEKGQQEYLRNAKAFAKRQWYWFKRRPYVHWIDTTGKTTEQVAEEVVSCALRVQQKQTP</sequence>
<evidence type="ECO:0000256" key="2">
    <source>
        <dbReference type="ARBA" id="ARBA00003213"/>
    </source>
</evidence>
<dbReference type="EMBL" id="JANUCP010000001">
    <property type="protein sequence ID" value="MCS3917680.1"/>
    <property type="molecule type" value="Genomic_DNA"/>
</dbReference>
<evidence type="ECO:0000256" key="10">
    <source>
        <dbReference type="HAMAP-Rule" id="MF_00185"/>
    </source>
</evidence>
<keyword evidence="8 10" id="KW-0460">Magnesium</keyword>
<accession>A0ABT2EL45</accession>
<feature type="site" description="Interaction with substrate tRNA" evidence="10">
    <location>
        <position position="102"/>
    </location>
</feature>
<dbReference type="HAMAP" id="MF_00185">
    <property type="entry name" value="IPP_trans"/>
    <property type="match status" value="1"/>
</dbReference>
<dbReference type="InterPro" id="IPR018022">
    <property type="entry name" value="IPT"/>
</dbReference>
<comment type="cofactor">
    <cofactor evidence="1 10">
        <name>Mg(2+)</name>
        <dbReference type="ChEBI" id="CHEBI:18420"/>
    </cofactor>
</comment>
<comment type="function">
    <text evidence="2 10 12">Catalyzes the transfer of a dimethylallyl group onto the adenine at position 37 in tRNAs that read codons beginning with uridine, leading to the formation of N6-(dimethylallyl)adenosine (i(6)A).</text>
</comment>
<evidence type="ECO:0000313" key="15">
    <source>
        <dbReference type="Proteomes" id="UP001204798"/>
    </source>
</evidence>
<dbReference type="Pfam" id="PF01715">
    <property type="entry name" value="IPPT"/>
    <property type="match status" value="1"/>
</dbReference>
<comment type="caution">
    <text evidence="10">Lacks conserved residue(s) required for the propagation of feature annotation.</text>
</comment>
<evidence type="ECO:0000256" key="3">
    <source>
        <dbReference type="ARBA" id="ARBA00005842"/>
    </source>
</evidence>
<name>A0ABT2EL45_9BACT</name>
<keyword evidence="15" id="KW-1185">Reference proteome</keyword>
<reference evidence="14 15" key="1">
    <citation type="submission" date="2022-08" db="EMBL/GenBank/DDBJ databases">
        <title>Bacterial and archaeal communities from various locations to study Microbial Dark Matter (Phase II).</title>
        <authorList>
            <person name="Stepanauskas R."/>
        </authorList>
    </citation>
    <scope>NUCLEOTIDE SEQUENCE [LARGE SCALE GENOMIC DNA]</scope>
    <source>
        <strain evidence="14 15">PD1</strain>
    </source>
</reference>
<comment type="subunit">
    <text evidence="10">Monomer.</text>
</comment>